<proteinExistence type="predicted"/>
<reference evidence="1" key="1">
    <citation type="journal article" date="2022" name="bioRxiv">
        <title>Sequencing and chromosome-scale assembly of the giantPleurodeles waltlgenome.</title>
        <authorList>
            <person name="Brown T."/>
            <person name="Elewa A."/>
            <person name="Iarovenko S."/>
            <person name="Subramanian E."/>
            <person name="Araus A.J."/>
            <person name="Petzold A."/>
            <person name="Susuki M."/>
            <person name="Suzuki K.-i.T."/>
            <person name="Hayashi T."/>
            <person name="Toyoda A."/>
            <person name="Oliveira C."/>
            <person name="Osipova E."/>
            <person name="Leigh N.D."/>
            <person name="Simon A."/>
            <person name="Yun M.H."/>
        </authorList>
    </citation>
    <scope>NUCLEOTIDE SEQUENCE</scope>
    <source>
        <strain evidence="1">20211129_DDA</strain>
        <tissue evidence="1">Liver</tissue>
    </source>
</reference>
<sequence>MHHRPTQITLLLRSPDPEAENIVLERTGNNILVDLLPDKELTLTHPGTIDNGYQSCALLKADDTAAA</sequence>
<dbReference type="EMBL" id="JANPWB010000011">
    <property type="protein sequence ID" value="KAJ1128338.1"/>
    <property type="molecule type" value="Genomic_DNA"/>
</dbReference>
<evidence type="ECO:0000313" key="2">
    <source>
        <dbReference type="Proteomes" id="UP001066276"/>
    </source>
</evidence>
<dbReference type="Proteomes" id="UP001066276">
    <property type="component" value="Chromosome 7"/>
</dbReference>
<keyword evidence="2" id="KW-1185">Reference proteome</keyword>
<name>A0AAV7PRG8_PLEWA</name>
<dbReference type="AlphaFoldDB" id="A0AAV7PRG8"/>
<organism evidence="1 2">
    <name type="scientific">Pleurodeles waltl</name>
    <name type="common">Iberian ribbed newt</name>
    <dbReference type="NCBI Taxonomy" id="8319"/>
    <lineage>
        <taxon>Eukaryota</taxon>
        <taxon>Metazoa</taxon>
        <taxon>Chordata</taxon>
        <taxon>Craniata</taxon>
        <taxon>Vertebrata</taxon>
        <taxon>Euteleostomi</taxon>
        <taxon>Amphibia</taxon>
        <taxon>Batrachia</taxon>
        <taxon>Caudata</taxon>
        <taxon>Salamandroidea</taxon>
        <taxon>Salamandridae</taxon>
        <taxon>Pleurodelinae</taxon>
        <taxon>Pleurodeles</taxon>
    </lineage>
</organism>
<evidence type="ECO:0000313" key="1">
    <source>
        <dbReference type="EMBL" id="KAJ1128338.1"/>
    </source>
</evidence>
<gene>
    <name evidence="1" type="ORF">NDU88_006717</name>
</gene>
<accession>A0AAV7PRG8</accession>
<protein>
    <submittedName>
        <fullName evidence="1">Uncharacterized protein</fullName>
    </submittedName>
</protein>
<comment type="caution">
    <text evidence="1">The sequence shown here is derived from an EMBL/GenBank/DDBJ whole genome shotgun (WGS) entry which is preliminary data.</text>
</comment>